<evidence type="ECO:0000256" key="9">
    <source>
        <dbReference type="RuleBase" id="RU361209"/>
    </source>
</evidence>
<dbReference type="Proteomes" id="UP000756346">
    <property type="component" value="Unassembled WGS sequence"/>
</dbReference>
<dbReference type="AlphaFoldDB" id="A0A9P9BKS0"/>
<evidence type="ECO:0000256" key="7">
    <source>
        <dbReference type="ARBA" id="ARBA00023180"/>
    </source>
</evidence>
<evidence type="ECO:0000256" key="8">
    <source>
        <dbReference type="ARBA" id="ARBA00023288"/>
    </source>
</evidence>
<dbReference type="GO" id="GO:0098552">
    <property type="term" value="C:side of membrane"/>
    <property type="evidence" value="ECO:0007669"/>
    <property type="project" value="UniProtKB-KW"/>
</dbReference>
<dbReference type="RefSeq" id="XP_046007093.1">
    <property type="nucleotide sequence ID" value="XM_046159447.1"/>
</dbReference>
<evidence type="ECO:0000256" key="3">
    <source>
        <dbReference type="ARBA" id="ARBA00022622"/>
    </source>
</evidence>
<comment type="similarity">
    <text evidence="2 9">Belongs to the glycosyl hydrolase 72 family.</text>
</comment>
<feature type="chain" id="PRO_5040545024" description="1,3-beta-glucanosyltransferase" evidence="9">
    <location>
        <begin position="24"/>
        <end position="568"/>
    </location>
</feature>
<evidence type="ECO:0000256" key="4">
    <source>
        <dbReference type="ARBA" id="ARBA00022729"/>
    </source>
</evidence>
<keyword evidence="10" id="KW-1133">Transmembrane helix</keyword>
<dbReference type="EC" id="2.4.1.-" evidence="9"/>
<evidence type="ECO:0000259" key="11">
    <source>
        <dbReference type="SMART" id="SM00768"/>
    </source>
</evidence>
<keyword evidence="8 9" id="KW-0449">Lipoprotein</keyword>
<dbReference type="GO" id="GO:0042124">
    <property type="term" value="F:1,3-beta-glucanosyltransferase activity"/>
    <property type="evidence" value="ECO:0007669"/>
    <property type="project" value="TreeGrafter"/>
</dbReference>
<dbReference type="GO" id="GO:0071970">
    <property type="term" value="P:fungal-type cell wall (1-&gt;3)-beta-D-glucan biosynthetic process"/>
    <property type="evidence" value="ECO:0007669"/>
    <property type="project" value="TreeGrafter"/>
</dbReference>
<dbReference type="GeneID" id="70188993"/>
<reference evidence="12" key="1">
    <citation type="journal article" date="2021" name="Nat. Commun.">
        <title>Genetic determinants of endophytism in the Arabidopsis root mycobiome.</title>
        <authorList>
            <person name="Mesny F."/>
            <person name="Miyauchi S."/>
            <person name="Thiergart T."/>
            <person name="Pickel B."/>
            <person name="Atanasova L."/>
            <person name="Karlsson M."/>
            <person name="Huettel B."/>
            <person name="Barry K.W."/>
            <person name="Haridas S."/>
            <person name="Chen C."/>
            <person name="Bauer D."/>
            <person name="Andreopoulos W."/>
            <person name="Pangilinan J."/>
            <person name="LaButti K."/>
            <person name="Riley R."/>
            <person name="Lipzen A."/>
            <person name="Clum A."/>
            <person name="Drula E."/>
            <person name="Henrissat B."/>
            <person name="Kohler A."/>
            <person name="Grigoriev I.V."/>
            <person name="Martin F.M."/>
            <person name="Hacquard S."/>
        </authorList>
    </citation>
    <scope>NUCLEOTIDE SEQUENCE</scope>
    <source>
        <strain evidence="12">MPI-CAGE-CH-0230</strain>
    </source>
</reference>
<evidence type="ECO:0000256" key="10">
    <source>
        <dbReference type="SAM" id="Phobius"/>
    </source>
</evidence>
<evidence type="ECO:0000256" key="5">
    <source>
        <dbReference type="ARBA" id="ARBA00023136"/>
    </source>
</evidence>
<comment type="function">
    <text evidence="9">Splits internally a 1,3-beta-glucan molecule and transfers the newly generated reducing end (the donor) to the non-reducing end of another 1,3-beta-glucan molecule (the acceptor) forming a 1,3-beta linkage, resulting in the elongation of 1,3-beta-glucan chains in the cell wall.</text>
</comment>
<evidence type="ECO:0000313" key="12">
    <source>
        <dbReference type="EMBL" id="KAH7020892.1"/>
    </source>
</evidence>
<proteinExistence type="inferred from homology"/>
<comment type="subcellular location">
    <subcellularLocation>
        <location evidence="1 9">Cell membrane</location>
        <topology evidence="1 9">Lipid-anchor</topology>
        <topology evidence="1 9">GPI-anchor</topology>
    </subcellularLocation>
</comment>
<feature type="domain" description="X8" evidence="11">
    <location>
        <begin position="392"/>
        <end position="480"/>
    </location>
</feature>
<sequence>MRSSSAVSLVLGALASLAGSANAQSWKTIPTIQAVGQHFFYSNNGSQYYLKGVAYQQNYQPNGQVSANTQYTDPLADGSICARDIPFMEQLFTNVIRVYAIDPTVNHDDCMEQLANKGIYVFADLSEPSTSIQSNNPQWNVPLYARYTAVVDALAKYNNVIGFFAGNEVVQAANQTASAAFVKAAVRDTKAYIKSMKYRSSLGVGYATADVPTRDDLAAYFACTPGSDGSLTSIDFWGYNVYSWCGQSNYAASSYGERVEFFRDYPVPVFFAEYGCNEGLPGGPYSRPFTEVPVLYGNMTDVFSGGIVYQYFDSENQFGLVKVNGNSVSPYPDFTSLRNQLAKVSPTITQSSAYKPSNTAPACPTDSTWAAVATPLPPTVNPQFCACEAAALQCGIASDDGSDYGAVFNYICGSNESLCEGIARNATTGDYGALSGCSAKQQLAWVANQYYLAQNSNPSACAFNGVASVQSPSTAAGCSALIASAGTAGTGAVPAPTGQQGTAVQGGGAGGATGVASSSSSGVAARIGGGMGPAGGAGGGLGFFDVGKALFAGYLVLAVVSGAGILLL</sequence>
<feature type="signal peptide" evidence="9">
    <location>
        <begin position="1"/>
        <end position="23"/>
    </location>
</feature>
<evidence type="ECO:0000256" key="6">
    <source>
        <dbReference type="ARBA" id="ARBA00023157"/>
    </source>
</evidence>
<feature type="transmembrane region" description="Helical" evidence="10">
    <location>
        <begin position="549"/>
        <end position="567"/>
    </location>
</feature>
<dbReference type="SUPFAM" id="SSF51445">
    <property type="entry name" value="(Trans)glycosidases"/>
    <property type="match status" value="1"/>
</dbReference>
<keyword evidence="6" id="KW-1015">Disulfide bond</keyword>
<comment type="caution">
    <text evidence="12">The sequence shown here is derived from an EMBL/GenBank/DDBJ whole genome shotgun (WGS) entry which is preliminary data.</text>
</comment>
<dbReference type="InterPro" id="IPR012946">
    <property type="entry name" value="X8"/>
</dbReference>
<evidence type="ECO:0000256" key="2">
    <source>
        <dbReference type="ARBA" id="ARBA00007528"/>
    </source>
</evidence>
<protein>
    <recommendedName>
        <fullName evidence="9">1,3-beta-glucanosyltransferase</fullName>
        <ecNumber evidence="9">2.4.1.-</ecNumber>
    </recommendedName>
</protein>
<dbReference type="GO" id="GO:0005886">
    <property type="term" value="C:plasma membrane"/>
    <property type="evidence" value="ECO:0007669"/>
    <property type="project" value="UniProtKB-SubCell"/>
</dbReference>
<keyword evidence="7" id="KW-0325">Glycoprotein</keyword>
<dbReference type="Pfam" id="PF03198">
    <property type="entry name" value="Glyco_hydro_72"/>
    <property type="match status" value="1"/>
</dbReference>
<keyword evidence="4 9" id="KW-0732">Signal</keyword>
<keyword evidence="9" id="KW-0808">Transferase</keyword>
<dbReference type="OrthoDB" id="421038at2759"/>
<evidence type="ECO:0000256" key="1">
    <source>
        <dbReference type="ARBA" id="ARBA00004609"/>
    </source>
</evidence>
<keyword evidence="10" id="KW-0812">Transmembrane</keyword>
<gene>
    <name evidence="12" type="ORF">B0I36DRAFT_367370</name>
</gene>
<keyword evidence="3 9" id="KW-0336">GPI-anchor</keyword>
<dbReference type="GO" id="GO:0031505">
    <property type="term" value="P:fungal-type cell wall organization"/>
    <property type="evidence" value="ECO:0007669"/>
    <property type="project" value="TreeGrafter"/>
</dbReference>
<dbReference type="EMBL" id="JAGTJQ010000010">
    <property type="protein sequence ID" value="KAH7020892.1"/>
    <property type="molecule type" value="Genomic_DNA"/>
</dbReference>
<organism evidence="12 13">
    <name type="scientific">Microdochium trichocladiopsis</name>
    <dbReference type="NCBI Taxonomy" id="1682393"/>
    <lineage>
        <taxon>Eukaryota</taxon>
        <taxon>Fungi</taxon>
        <taxon>Dikarya</taxon>
        <taxon>Ascomycota</taxon>
        <taxon>Pezizomycotina</taxon>
        <taxon>Sordariomycetes</taxon>
        <taxon>Xylariomycetidae</taxon>
        <taxon>Xylariales</taxon>
        <taxon>Microdochiaceae</taxon>
        <taxon>Microdochium</taxon>
    </lineage>
</organism>
<dbReference type="FunFam" id="3.20.20.80:FF:000038">
    <property type="entry name" value="1,3-beta-glucanosyltransferase"/>
    <property type="match status" value="1"/>
</dbReference>
<keyword evidence="5 9" id="KW-0472">Membrane</keyword>
<evidence type="ECO:0000313" key="13">
    <source>
        <dbReference type="Proteomes" id="UP000756346"/>
    </source>
</evidence>
<dbReference type="InterPro" id="IPR004886">
    <property type="entry name" value="Glucanosyltransferase"/>
</dbReference>
<accession>A0A9P9BKS0</accession>
<keyword evidence="13" id="KW-1185">Reference proteome</keyword>
<dbReference type="SMART" id="SM00768">
    <property type="entry name" value="X8"/>
    <property type="match status" value="1"/>
</dbReference>
<dbReference type="Pfam" id="PF07983">
    <property type="entry name" value="X8"/>
    <property type="match status" value="1"/>
</dbReference>
<dbReference type="PANTHER" id="PTHR31468">
    <property type="entry name" value="1,3-BETA-GLUCANOSYLTRANSFERASE GAS1"/>
    <property type="match status" value="1"/>
</dbReference>
<dbReference type="PANTHER" id="PTHR31468:SF2">
    <property type="entry name" value="1,3-BETA-GLUCANOSYLTRANSFERASE GAS1"/>
    <property type="match status" value="1"/>
</dbReference>
<dbReference type="Gene3D" id="1.20.58.1040">
    <property type="match status" value="1"/>
</dbReference>
<dbReference type="Gene3D" id="3.20.20.80">
    <property type="entry name" value="Glycosidases"/>
    <property type="match status" value="1"/>
</dbReference>
<dbReference type="InterPro" id="IPR017853">
    <property type="entry name" value="GH"/>
</dbReference>
<name>A0A9P9BKS0_9PEZI</name>